<evidence type="ECO:0000313" key="4">
    <source>
        <dbReference type="Proteomes" id="UP000585609"/>
    </source>
</evidence>
<name>A0A6V8NRS1_9ACTN</name>
<dbReference type="Proteomes" id="UP000585609">
    <property type="component" value="Unassembled WGS sequence"/>
</dbReference>
<sequence length="89" mass="9962">MISPKNGLTPIAKYERVFYTELMAEENVILASLTFQRLGTQARFPSAMWRWIVYHLPDARSASAGLDTRLNEVANPSPRSISPVKTPVS</sequence>
<protein>
    <submittedName>
        <fullName evidence="1">Uncharacterized protein</fullName>
    </submittedName>
</protein>
<organism evidence="1 4">
    <name type="scientific">Candidatus Hakubella thermalkaliphila</name>
    <dbReference type="NCBI Taxonomy" id="2754717"/>
    <lineage>
        <taxon>Bacteria</taxon>
        <taxon>Bacillati</taxon>
        <taxon>Actinomycetota</taxon>
        <taxon>Actinomycetota incertae sedis</taxon>
        <taxon>Candidatus Hakubellales</taxon>
        <taxon>Candidatus Hakubellaceae</taxon>
        <taxon>Candidatus Hakubella</taxon>
    </lineage>
</organism>
<evidence type="ECO:0000313" key="2">
    <source>
        <dbReference type="EMBL" id="GFP39264.1"/>
    </source>
</evidence>
<dbReference type="EMBL" id="BLSD01000041">
    <property type="protein sequence ID" value="GFP39264.1"/>
    <property type="molecule type" value="Genomic_DNA"/>
</dbReference>
<dbReference type="AlphaFoldDB" id="A0A6V8NRS1"/>
<comment type="caution">
    <text evidence="1">The sequence shown here is derived from an EMBL/GenBank/DDBJ whole genome shotgun (WGS) entry which is preliminary data.</text>
</comment>
<gene>
    <name evidence="1" type="ORF">HKBW3S09_00489</name>
    <name evidence="2" type="ORF">HKBW3S47_00963</name>
</gene>
<evidence type="ECO:0000313" key="1">
    <source>
        <dbReference type="EMBL" id="GFP23022.1"/>
    </source>
</evidence>
<evidence type="ECO:0000313" key="3">
    <source>
        <dbReference type="Proteomes" id="UP000569018"/>
    </source>
</evidence>
<dbReference type="EMBL" id="BLRW01000043">
    <property type="protein sequence ID" value="GFP23022.1"/>
    <property type="molecule type" value="Genomic_DNA"/>
</dbReference>
<reference evidence="3 4" key="1">
    <citation type="journal article" date="2020" name="Front. Microbiol.">
        <title>Single-cell genomics of novel Actinobacteria with the Wood-Ljungdahl pathway discovered in a serpentinizing system.</title>
        <authorList>
            <person name="Merino N."/>
            <person name="Kawai M."/>
            <person name="Boyd E.S."/>
            <person name="Colman D.R."/>
            <person name="McGlynn S.E."/>
            <person name="Nealson K.H."/>
            <person name="Kurokawa K."/>
            <person name="Hongoh Y."/>
        </authorList>
    </citation>
    <scope>NUCLEOTIDE SEQUENCE [LARGE SCALE GENOMIC DNA]</scope>
    <source>
        <strain evidence="1 4">S09_30</strain>
        <strain evidence="2 3">S47</strain>
    </source>
</reference>
<proteinExistence type="predicted"/>
<dbReference type="Proteomes" id="UP000569018">
    <property type="component" value="Unassembled WGS sequence"/>
</dbReference>
<accession>A0A6V8NRS1</accession>